<evidence type="ECO:0000313" key="3">
    <source>
        <dbReference type="Proteomes" id="UP000324222"/>
    </source>
</evidence>
<dbReference type="AlphaFoldDB" id="A0A5B7GYU5"/>
<gene>
    <name evidence="2" type="ORF">E2C01_056983</name>
</gene>
<dbReference type="Proteomes" id="UP000324222">
    <property type="component" value="Unassembled WGS sequence"/>
</dbReference>
<dbReference type="EMBL" id="VSRR010020172">
    <property type="protein sequence ID" value="MPC62893.1"/>
    <property type="molecule type" value="Genomic_DNA"/>
</dbReference>
<comment type="caution">
    <text evidence="2">The sequence shown here is derived from an EMBL/GenBank/DDBJ whole genome shotgun (WGS) entry which is preliminary data.</text>
</comment>
<organism evidence="2 3">
    <name type="scientific">Portunus trituberculatus</name>
    <name type="common">Swimming crab</name>
    <name type="synonym">Neptunus trituberculatus</name>
    <dbReference type="NCBI Taxonomy" id="210409"/>
    <lineage>
        <taxon>Eukaryota</taxon>
        <taxon>Metazoa</taxon>
        <taxon>Ecdysozoa</taxon>
        <taxon>Arthropoda</taxon>
        <taxon>Crustacea</taxon>
        <taxon>Multicrustacea</taxon>
        <taxon>Malacostraca</taxon>
        <taxon>Eumalacostraca</taxon>
        <taxon>Eucarida</taxon>
        <taxon>Decapoda</taxon>
        <taxon>Pleocyemata</taxon>
        <taxon>Brachyura</taxon>
        <taxon>Eubrachyura</taxon>
        <taxon>Portunoidea</taxon>
        <taxon>Portunidae</taxon>
        <taxon>Portuninae</taxon>
        <taxon>Portunus</taxon>
    </lineage>
</organism>
<keyword evidence="3" id="KW-1185">Reference proteome</keyword>
<feature type="compositionally biased region" description="Low complexity" evidence="1">
    <location>
        <begin position="38"/>
        <end position="50"/>
    </location>
</feature>
<evidence type="ECO:0000313" key="2">
    <source>
        <dbReference type="EMBL" id="MPC62893.1"/>
    </source>
</evidence>
<name>A0A5B7GYU5_PORTR</name>
<proteinExistence type="predicted"/>
<reference evidence="2 3" key="1">
    <citation type="submission" date="2019-05" db="EMBL/GenBank/DDBJ databases">
        <title>Another draft genome of Portunus trituberculatus and its Hox gene families provides insights of decapod evolution.</title>
        <authorList>
            <person name="Jeong J.-H."/>
            <person name="Song I."/>
            <person name="Kim S."/>
            <person name="Choi T."/>
            <person name="Kim D."/>
            <person name="Ryu S."/>
            <person name="Kim W."/>
        </authorList>
    </citation>
    <scope>NUCLEOTIDE SEQUENCE [LARGE SCALE GENOMIC DNA]</scope>
    <source>
        <tissue evidence="2">Muscle</tissue>
    </source>
</reference>
<accession>A0A5B7GYU5</accession>
<evidence type="ECO:0000256" key="1">
    <source>
        <dbReference type="SAM" id="MobiDB-lite"/>
    </source>
</evidence>
<protein>
    <submittedName>
        <fullName evidence="2">Uncharacterized protein</fullName>
    </submittedName>
</protein>
<feature type="region of interest" description="Disordered" evidence="1">
    <location>
        <begin position="23"/>
        <end position="62"/>
    </location>
</feature>
<sequence>MPPCQTLSLLLCIQHTEMGLRHGYSNHSRENQHNTYSGPPTGKGKTPEGTSALGNPGKGLEK</sequence>